<reference evidence="1 2" key="1">
    <citation type="submission" date="2023-02" db="EMBL/GenBank/DDBJ databases">
        <title>LHISI_Scaffold_Assembly.</title>
        <authorList>
            <person name="Stuart O.P."/>
            <person name="Cleave R."/>
            <person name="Magrath M.J.L."/>
            <person name="Mikheyev A.S."/>
        </authorList>
    </citation>
    <scope>NUCLEOTIDE SEQUENCE [LARGE SCALE GENOMIC DNA]</scope>
    <source>
        <strain evidence="1">Daus_M_001</strain>
        <tissue evidence="1">Leg muscle</tissue>
    </source>
</reference>
<keyword evidence="2" id="KW-1185">Reference proteome</keyword>
<evidence type="ECO:0008006" key="3">
    <source>
        <dbReference type="Google" id="ProtNLM"/>
    </source>
</evidence>
<organism evidence="1 2">
    <name type="scientific">Dryococelus australis</name>
    <dbReference type="NCBI Taxonomy" id="614101"/>
    <lineage>
        <taxon>Eukaryota</taxon>
        <taxon>Metazoa</taxon>
        <taxon>Ecdysozoa</taxon>
        <taxon>Arthropoda</taxon>
        <taxon>Hexapoda</taxon>
        <taxon>Insecta</taxon>
        <taxon>Pterygota</taxon>
        <taxon>Neoptera</taxon>
        <taxon>Polyneoptera</taxon>
        <taxon>Phasmatodea</taxon>
        <taxon>Verophasmatodea</taxon>
        <taxon>Anareolatae</taxon>
        <taxon>Phasmatidae</taxon>
        <taxon>Eurycanthinae</taxon>
        <taxon>Dryococelus</taxon>
    </lineage>
</organism>
<protein>
    <recommendedName>
        <fullName evidence="3">Gag protein</fullName>
    </recommendedName>
</protein>
<evidence type="ECO:0000313" key="1">
    <source>
        <dbReference type="EMBL" id="KAJ8867147.1"/>
    </source>
</evidence>
<proteinExistence type="predicted"/>
<sequence length="179" mass="20961">MPANSNNVHQPPSITTAHPTATMYHHPAKHSSEGMPNFFGKQNEKLVTYIKKMEEYAKLFALNNTDFLRCMRMSLQSTAYSITEGQNHSFLLQFWSAKIQSNIHSRLTYEHWDPKKEKTIEERLSEVYVRTRHLTAAMNDEEFVDVVIPQLPITYERQFTGGVYRDLIRVDQLERQARK</sequence>
<comment type="caution">
    <text evidence="1">The sequence shown here is derived from an EMBL/GenBank/DDBJ whole genome shotgun (WGS) entry which is preliminary data.</text>
</comment>
<dbReference type="EMBL" id="JARBHB010000016">
    <property type="protein sequence ID" value="KAJ8867147.1"/>
    <property type="molecule type" value="Genomic_DNA"/>
</dbReference>
<accession>A0ABQ9G6S6</accession>
<evidence type="ECO:0000313" key="2">
    <source>
        <dbReference type="Proteomes" id="UP001159363"/>
    </source>
</evidence>
<dbReference type="Proteomes" id="UP001159363">
    <property type="component" value="Chromosome 15"/>
</dbReference>
<gene>
    <name evidence="1" type="ORF">PR048_033011</name>
</gene>
<name>A0ABQ9G6S6_9NEOP</name>